<sequence length="68" mass="7667">MTVCACVHGKIMVNHGKVSLVRNGRGKVIQVMVNHGKVSQVRNDRGKTIGVDFLKDLYTTFNPFYLFK</sequence>
<organism evidence="1 2">
    <name type="scientific">Plasmodium ovale wallikeri</name>
    <dbReference type="NCBI Taxonomy" id="864142"/>
    <lineage>
        <taxon>Eukaryota</taxon>
        <taxon>Sar</taxon>
        <taxon>Alveolata</taxon>
        <taxon>Apicomplexa</taxon>
        <taxon>Aconoidasida</taxon>
        <taxon>Haemosporida</taxon>
        <taxon>Plasmodiidae</taxon>
        <taxon>Plasmodium</taxon>
        <taxon>Plasmodium (Plasmodium)</taxon>
    </lineage>
</organism>
<keyword evidence="2" id="KW-1185">Reference proteome</keyword>
<accession>A0A1A9ACX5</accession>
<dbReference type="Proteomes" id="UP000078555">
    <property type="component" value="Unassembled WGS sequence"/>
</dbReference>
<reference evidence="2" key="1">
    <citation type="submission" date="2016-05" db="EMBL/GenBank/DDBJ databases">
        <authorList>
            <person name="Naeem R."/>
        </authorList>
    </citation>
    <scope>NUCLEOTIDE SEQUENCE [LARGE SCALE GENOMIC DNA]</scope>
</reference>
<dbReference type="EMBL" id="FLRD01000466">
    <property type="protein sequence ID" value="SBT53986.1"/>
    <property type="molecule type" value="Genomic_DNA"/>
</dbReference>
<protein>
    <submittedName>
        <fullName evidence="1">Uncharacterized protein</fullName>
    </submittedName>
</protein>
<proteinExistence type="predicted"/>
<name>A0A1A9ACX5_PLAOA</name>
<evidence type="ECO:0000313" key="2">
    <source>
        <dbReference type="Proteomes" id="UP000078555"/>
    </source>
</evidence>
<evidence type="ECO:0000313" key="1">
    <source>
        <dbReference type="EMBL" id="SBT53986.1"/>
    </source>
</evidence>
<dbReference type="AlphaFoldDB" id="A0A1A9ACX5"/>
<gene>
    <name evidence="1" type="ORF">POVWA1_065300</name>
</gene>